<dbReference type="GO" id="GO:0005737">
    <property type="term" value="C:cytoplasm"/>
    <property type="evidence" value="ECO:0007669"/>
    <property type="project" value="TreeGrafter"/>
</dbReference>
<evidence type="ECO:0000313" key="4">
    <source>
        <dbReference type="Proteomes" id="UP000559010"/>
    </source>
</evidence>
<comment type="caution">
    <text evidence="3">The sequence shown here is derived from an EMBL/GenBank/DDBJ whole genome shotgun (WGS) entry which is preliminary data.</text>
</comment>
<keyword evidence="4" id="KW-1185">Reference proteome</keyword>
<dbReference type="EMBL" id="JABBNU010000010">
    <property type="protein sequence ID" value="NMM49834.1"/>
    <property type="molecule type" value="Genomic_DNA"/>
</dbReference>
<dbReference type="PROSITE" id="PS51257">
    <property type="entry name" value="PROKAR_LIPOPROTEIN"/>
    <property type="match status" value="1"/>
</dbReference>
<dbReference type="InterPro" id="IPR003591">
    <property type="entry name" value="Leu-rich_rpt_typical-subtyp"/>
</dbReference>
<dbReference type="Proteomes" id="UP000559010">
    <property type="component" value="Unassembled WGS sequence"/>
</dbReference>
<accession>A0A848J5T8</accession>
<sequence length="384" mass="44161">MKSNYILIIVLSGILSACLNQKQDLNYNQGLISVEDSAVQILKAQFGDRLTINRDEDSVHVVTVLFWGADSINELPEEIRSFKYLKELIYTRGKLKVVPEWITEFEELEHLDFQDNELTKFPSFISKIKKLRSVNIGFNPIDKIPEDFFLSSKKLEGLFVEKTNINKFPILFPDSTAIPLKLNLSQTPIDSIPDEVGDMRISILNMNDNHLRYISPRLGEVEELHNITFKGSPNLNGQFPDLGACKNLQTVHLRWCGLTEFPQWITELPNVYSIHLDNNLIKSIPEEIGNCRNLATMRINHNFIKELPGSIGQLDSLRGLHIEYNSIRTLPEEMFDVKRDTPCTIFSEGTPIRFLPVTEEKFKEGYKWFEKLNGVIYKDEVSPE</sequence>
<organism evidence="3 4">
    <name type="scientific">Marinigracilibium pacificum</name>
    <dbReference type="NCBI Taxonomy" id="2729599"/>
    <lineage>
        <taxon>Bacteria</taxon>
        <taxon>Pseudomonadati</taxon>
        <taxon>Bacteroidota</taxon>
        <taxon>Cytophagia</taxon>
        <taxon>Cytophagales</taxon>
        <taxon>Flammeovirgaceae</taxon>
        <taxon>Marinigracilibium</taxon>
    </lineage>
</organism>
<dbReference type="InterPro" id="IPR032675">
    <property type="entry name" value="LRR_dom_sf"/>
</dbReference>
<evidence type="ECO:0000256" key="2">
    <source>
        <dbReference type="ARBA" id="ARBA00022737"/>
    </source>
</evidence>
<reference evidence="3 4" key="1">
    <citation type="submission" date="2020-04" db="EMBL/GenBank/DDBJ databases">
        <title>Flammeovirgaceae bacterium KN852 isolated from deep sea.</title>
        <authorList>
            <person name="Zhang D.-C."/>
        </authorList>
    </citation>
    <scope>NUCLEOTIDE SEQUENCE [LARGE SCALE GENOMIC DNA]</scope>
    <source>
        <strain evidence="3 4">KN852</strain>
    </source>
</reference>
<keyword evidence="1" id="KW-0433">Leucine-rich repeat</keyword>
<dbReference type="RefSeq" id="WP_169683337.1">
    <property type="nucleotide sequence ID" value="NZ_JABBNU010000010.1"/>
</dbReference>
<dbReference type="SUPFAM" id="SSF52058">
    <property type="entry name" value="L domain-like"/>
    <property type="match status" value="1"/>
</dbReference>
<dbReference type="Gene3D" id="3.80.10.10">
    <property type="entry name" value="Ribonuclease Inhibitor"/>
    <property type="match status" value="1"/>
</dbReference>
<evidence type="ECO:0000313" key="3">
    <source>
        <dbReference type="EMBL" id="NMM49834.1"/>
    </source>
</evidence>
<dbReference type="AlphaFoldDB" id="A0A848J5T8"/>
<proteinExistence type="predicted"/>
<gene>
    <name evidence="3" type="ORF">HH304_15610</name>
</gene>
<dbReference type="InterPro" id="IPR050216">
    <property type="entry name" value="LRR_domain-containing"/>
</dbReference>
<dbReference type="SMART" id="SM00369">
    <property type="entry name" value="LRR_TYP"/>
    <property type="match status" value="4"/>
</dbReference>
<dbReference type="PANTHER" id="PTHR48051:SF1">
    <property type="entry name" value="RAS SUPPRESSOR PROTEIN 1"/>
    <property type="match status" value="1"/>
</dbReference>
<dbReference type="PANTHER" id="PTHR48051">
    <property type="match status" value="1"/>
</dbReference>
<keyword evidence="2" id="KW-0677">Repeat</keyword>
<protein>
    <submittedName>
        <fullName evidence="3">Leucine-rich repeat domain-containing protein</fullName>
    </submittedName>
</protein>
<name>A0A848J5T8_9BACT</name>
<evidence type="ECO:0000256" key="1">
    <source>
        <dbReference type="ARBA" id="ARBA00022614"/>
    </source>
</evidence>